<evidence type="ECO:0000256" key="2">
    <source>
        <dbReference type="SAM" id="SignalP"/>
    </source>
</evidence>
<evidence type="ECO:0000256" key="1">
    <source>
        <dbReference type="ARBA" id="ARBA00022729"/>
    </source>
</evidence>
<dbReference type="EMBL" id="JAMQGP010000010">
    <property type="protein sequence ID" value="MCM2681288.1"/>
    <property type="molecule type" value="Genomic_DNA"/>
</dbReference>
<evidence type="ECO:0000313" key="4">
    <source>
        <dbReference type="EMBL" id="MCM2681288.1"/>
    </source>
</evidence>
<feature type="chain" id="PRO_5041384853" evidence="2">
    <location>
        <begin position="22"/>
        <end position="176"/>
    </location>
</feature>
<feature type="signal peptide" evidence="2">
    <location>
        <begin position="1"/>
        <end position="21"/>
    </location>
</feature>
<dbReference type="Gene3D" id="2.40.160.20">
    <property type="match status" value="1"/>
</dbReference>
<dbReference type="InterPro" id="IPR027385">
    <property type="entry name" value="Beta-barrel_OMP"/>
</dbReference>
<organism evidence="4 5">
    <name type="scientific">Echinimonas agarilytica</name>
    <dbReference type="NCBI Taxonomy" id="1215918"/>
    <lineage>
        <taxon>Bacteria</taxon>
        <taxon>Pseudomonadati</taxon>
        <taxon>Pseudomonadota</taxon>
        <taxon>Gammaproteobacteria</taxon>
        <taxon>Alteromonadales</taxon>
        <taxon>Echinimonadaceae</taxon>
        <taxon>Echinimonas</taxon>
    </lineage>
</organism>
<dbReference type="RefSeq" id="WP_251262772.1">
    <property type="nucleotide sequence ID" value="NZ_JAMQGP010000010.1"/>
</dbReference>
<reference evidence="4 5" key="1">
    <citation type="journal article" date="2013" name="Antonie Van Leeuwenhoek">
        <title>Echinimonas agarilytica gen. nov., sp. nov., a new gammaproteobacterium isolated from the sea urchin Strongylocentrotus intermedius.</title>
        <authorList>
            <person name="Nedashkovskaya O.I."/>
            <person name="Stenkova A.M."/>
            <person name="Zhukova N.V."/>
            <person name="Van Trappen S."/>
            <person name="Lee J.S."/>
            <person name="Kim S.B."/>
        </authorList>
    </citation>
    <scope>NUCLEOTIDE SEQUENCE [LARGE SCALE GENOMIC DNA]</scope>
    <source>
        <strain evidence="4 5">KMM 6351</strain>
    </source>
</reference>
<keyword evidence="1 2" id="KW-0732">Signal</keyword>
<comment type="caution">
    <text evidence="4">The sequence shown here is derived from an EMBL/GenBank/DDBJ whole genome shotgun (WGS) entry which is preliminary data.</text>
</comment>
<dbReference type="Pfam" id="PF13505">
    <property type="entry name" value="OMP_b-brl"/>
    <property type="match status" value="1"/>
</dbReference>
<sequence>MRIITVVCALLAAGMSPILLAADEADADATQDLLPTTRFLSPEGTLGYWKLAASGQFQVSENVSVEVDYLNYDPLSAFTNATSNAESNALNVRGAYEFTPHWQGFVQVGGGVYLMRDPNTALPLQNSTDSSVSYGGGVRYKFTNGIYFEGVVQVASPAVEDTPADLGPQMSVGYRF</sequence>
<name>A0AA41WBC7_9GAMM</name>
<evidence type="ECO:0000313" key="5">
    <source>
        <dbReference type="Proteomes" id="UP001165393"/>
    </source>
</evidence>
<accession>A0AA41WBC7</accession>
<dbReference type="Proteomes" id="UP001165393">
    <property type="component" value="Unassembled WGS sequence"/>
</dbReference>
<evidence type="ECO:0000259" key="3">
    <source>
        <dbReference type="Pfam" id="PF13505"/>
    </source>
</evidence>
<feature type="domain" description="Outer membrane protein beta-barrel" evidence="3">
    <location>
        <begin position="46"/>
        <end position="176"/>
    </location>
</feature>
<proteinExistence type="predicted"/>
<gene>
    <name evidence="4" type="ORF">NAF29_16695</name>
</gene>
<protein>
    <submittedName>
        <fullName evidence="4">Porin family protein</fullName>
    </submittedName>
</protein>
<keyword evidence="5" id="KW-1185">Reference proteome</keyword>
<dbReference type="AlphaFoldDB" id="A0AA41WBC7"/>
<dbReference type="SUPFAM" id="SSF56925">
    <property type="entry name" value="OMPA-like"/>
    <property type="match status" value="1"/>
</dbReference>
<dbReference type="InterPro" id="IPR011250">
    <property type="entry name" value="OMP/PagP_B-barrel"/>
</dbReference>